<dbReference type="InterPro" id="IPR007110">
    <property type="entry name" value="Ig-like_dom"/>
</dbReference>
<evidence type="ECO:0000256" key="2">
    <source>
        <dbReference type="ARBA" id="ARBA00004651"/>
    </source>
</evidence>
<reference evidence="17 18" key="3">
    <citation type="submission" date="2013-10" db="EMBL/GenBank/DDBJ databases">
        <title>The genome of epidemic Squirrel Poxvirus reveals novel virulence genes.</title>
        <authorList>
            <person name="Darby A.C."/>
            <person name="McInnes C.J."/>
            <person name="Kjaer K.H."/>
            <person name="Wood A.R."/>
            <person name="Hughes M."/>
            <person name="Martensen P.M."/>
            <person name="Radford A.D."/>
            <person name="Hall N."/>
            <person name="Chantrey J."/>
        </authorList>
    </citation>
    <scope>NUCLEOTIDE SEQUENCE [LARGE SCALE GENOMIC DNA]</scope>
    <source>
        <strain evidence="17">Red squirrel UK</strain>
    </source>
</reference>
<evidence type="ECO:0000256" key="14">
    <source>
        <dbReference type="SAM" id="Phobius"/>
    </source>
</evidence>
<evidence type="ECO:0000256" key="3">
    <source>
        <dbReference type="ARBA" id="ARBA00015454"/>
    </source>
</evidence>
<dbReference type="Proteomes" id="UP000144311">
    <property type="component" value="Segment"/>
</dbReference>
<dbReference type="EMBL" id="AH015635">
    <property type="protein sequence ID" value="ABD51483.1"/>
    <property type="molecule type" value="Genomic_DNA"/>
</dbReference>
<dbReference type="GO" id="GO:0005886">
    <property type="term" value="C:plasma membrane"/>
    <property type="evidence" value="ECO:0007669"/>
    <property type="project" value="UniProtKB-SubCell"/>
</dbReference>
<keyword evidence="18" id="KW-1185">Reference proteome</keyword>
<dbReference type="GO" id="GO:0050766">
    <property type="term" value="P:positive regulation of phagocytosis"/>
    <property type="evidence" value="ECO:0007669"/>
    <property type="project" value="InterPro"/>
</dbReference>
<feature type="transmembrane region" description="Helical" evidence="14">
    <location>
        <begin position="301"/>
        <end position="325"/>
    </location>
</feature>
<reference evidence="16" key="1">
    <citation type="journal article" date="2006" name="J. Gen. Virol.">
        <title>Genomic characterization of a novel poxvirus contributing to the decline of the red squirrel (Sciurus vulgaris) in the UK.</title>
        <authorList>
            <person name="McInnes C.J."/>
            <person name="Wood A.R."/>
            <person name="Thomas K."/>
            <person name="Sainsbury A.W."/>
            <person name="Gurnell J."/>
            <person name="Dein F.J."/>
            <person name="Nettleton P.F."/>
        </authorList>
    </citation>
    <scope>NUCLEOTIDE SEQUENCE</scope>
    <source>
        <strain evidence="16">1296/99</strain>
    </source>
</reference>
<evidence type="ECO:0000256" key="4">
    <source>
        <dbReference type="ARBA" id="ARBA00022692"/>
    </source>
</evidence>
<dbReference type="Pfam" id="PF04549">
    <property type="entry name" value="CD47"/>
    <property type="match status" value="1"/>
</dbReference>
<organism evidence="16">
    <name type="scientific">Squirrelpox virus</name>
    <dbReference type="NCBI Taxonomy" id="240426"/>
    <lineage>
        <taxon>Viruses</taxon>
        <taxon>Varidnaviria</taxon>
        <taxon>Bamfordvirae</taxon>
        <taxon>Nucleocytoviricota</taxon>
        <taxon>Pokkesviricetes</taxon>
        <taxon>Chitovirales</taxon>
        <taxon>Poxviridae</taxon>
        <taxon>Chordopoxvirinae</taxon>
        <taxon>Sciuripoxvirus</taxon>
        <taxon>Sciuripoxvirus squirrelpox</taxon>
    </lineage>
</organism>
<evidence type="ECO:0000313" key="17">
    <source>
        <dbReference type="EMBL" id="CCD83315.1"/>
    </source>
</evidence>
<dbReference type="InterPro" id="IPR013147">
    <property type="entry name" value="CD47-like_TM"/>
</dbReference>
<dbReference type="PROSITE" id="PS50835">
    <property type="entry name" value="IG_LIKE"/>
    <property type="match status" value="1"/>
</dbReference>
<feature type="domain" description="Ig-like" evidence="15">
    <location>
        <begin position="55"/>
        <end position="169"/>
    </location>
</feature>
<evidence type="ECO:0000256" key="6">
    <source>
        <dbReference type="ARBA" id="ARBA00022989"/>
    </source>
</evidence>
<dbReference type="Pfam" id="PF08204">
    <property type="entry name" value="V-set_CD47"/>
    <property type="match status" value="1"/>
</dbReference>
<dbReference type="GO" id="GO:0070053">
    <property type="term" value="F:thrombospondin receptor activity"/>
    <property type="evidence" value="ECO:0007669"/>
    <property type="project" value="InterPro"/>
</dbReference>
<reference evidence="17 18" key="2">
    <citation type="submission" date="2011-10" db="EMBL/GenBank/DDBJ databases">
        <authorList>
            <person name="Darby A."/>
        </authorList>
    </citation>
    <scope>NUCLEOTIDE SEQUENCE [LARGE SCALE GENOMIC DNA]</scope>
    <source>
        <strain evidence="17">Red squirrel UK</strain>
    </source>
</reference>
<comment type="function">
    <text evidence="11">Promotes, when overexpressed, the influx of extracellular Ca(2+), leading to membrane permeability and host cell necrosis.</text>
</comment>
<evidence type="ECO:0000256" key="12">
    <source>
        <dbReference type="ARBA" id="ARBA00034763"/>
    </source>
</evidence>
<dbReference type="RefSeq" id="YP_008658557.1">
    <property type="nucleotide sequence ID" value="NC_022563.1"/>
</dbReference>
<evidence type="ECO:0000313" key="16">
    <source>
        <dbReference type="EMBL" id="ABD51483.1"/>
    </source>
</evidence>
<evidence type="ECO:0000256" key="13">
    <source>
        <dbReference type="ARBA" id="ARBA00034880"/>
    </source>
</evidence>
<dbReference type="PANTHER" id="PTHR10613">
    <property type="entry name" value="LEUKOCYTE SURFACE ANTIGEN CD47"/>
    <property type="match status" value="1"/>
</dbReference>
<dbReference type="InterPro" id="IPR013270">
    <property type="entry name" value="CD47_Vset"/>
</dbReference>
<dbReference type="InterPro" id="IPR006704">
    <property type="entry name" value="CD47"/>
</dbReference>
<dbReference type="GO" id="GO:0022409">
    <property type="term" value="P:positive regulation of cell-cell adhesion"/>
    <property type="evidence" value="ECO:0007669"/>
    <property type="project" value="InterPro"/>
</dbReference>
<keyword evidence="8" id="KW-0325">Glycoprotein</keyword>
<accession>Q1HTQ3</accession>
<evidence type="ECO:0000259" key="15">
    <source>
        <dbReference type="PROSITE" id="PS50835"/>
    </source>
</evidence>
<keyword evidence="5" id="KW-1043">Host membrane</keyword>
<keyword evidence="4 14" id="KW-0812">Transmembrane</keyword>
<dbReference type="KEGG" id="vg:18158341"/>
<feature type="transmembrane region" description="Helical" evidence="14">
    <location>
        <begin position="180"/>
        <end position="200"/>
    </location>
</feature>
<dbReference type="GeneID" id="18158341"/>
<dbReference type="InterPro" id="IPR013783">
    <property type="entry name" value="Ig-like_fold"/>
</dbReference>
<evidence type="ECO:0000256" key="8">
    <source>
        <dbReference type="ARBA" id="ARBA00023180"/>
    </source>
</evidence>
<keyword evidence="6 14" id="KW-1133">Transmembrane helix</keyword>
<dbReference type="EMBL" id="HE601899">
    <property type="protein sequence ID" value="CCD83315.1"/>
    <property type="molecule type" value="Genomic_DNA"/>
</dbReference>
<evidence type="ECO:0000313" key="18">
    <source>
        <dbReference type="Proteomes" id="UP000144311"/>
    </source>
</evidence>
<keyword evidence="9" id="KW-0873">Pyrrolidone carboxylic acid</keyword>
<feature type="transmembrane region" description="Helical" evidence="14">
    <location>
        <begin position="240"/>
        <end position="263"/>
    </location>
</feature>
<protein>
    <recommendedName>
        <fullName evidence="3">Leukocyte surface antigen CD47</fullName>
    </recommendedName>
    <alternativeName>
        <fullName evidence="10">Integrin-associated protein</fullName>
    </alternativeName>
    <alternativeName>
        <fullName evidence="13">Protein OPG166</fullName>
    </alternativeName>
</protein>
<proteinExistence type="inferred from homology"/>
<dbReference type="GO" id="GO:0070062">
    <property type="term" value="C:extracellular exosome"/>
    <property type="evidence" value="ECO:0007669"/>
    <property type="project" value="TreeGrafter"/>
</dbReference>
<keyword evidence="7 14" id="KW-0472">Membrane</keyword>
<comment type="similarity">
    <text evidence="12">Belongs to the orthopoxvirus OPG166 protein family.</text>
</comment>
<dbReference type="Gene3D" id="2.60.40.10">
    <property type="entry name" value="Immunoglobulins"/>
    <property type="match status" value="1"/>
</dbReference>
<dbReference type="PANTHER" id="PTHR10613:SF0">
    <property type="entry name" value="LEUKOCYTE SURFACE ANTIGEN CD47"/>
    <property type="match status" value="1"/>
</dbReference>
<evidence type="ECO:0000256" key="10">
    <source>
        <dbReference type="ARBA" id="ARBA00033289"/>
    </source>
</evidence>
<comment type="subcellular location">
    <subcellularLocation>
        <location evidence="2">Cell membrane</location>
        <topology evidence="2">Multi-pass membrane protein</topology>
    </subcellularLocation>
    <subcellularLocation>
        <location evidence="1">Host membrane</location>
        <topology evidence="1">Multi-pass membrane protein</topology>
    </subcellularLocation>
</comment>
<dbReference type="GO" id="GO:0033644">
    <property type="term" value="C:host cell membrane"/>
    <property type="evidence" value="ECO:0007669"/>
    <property type="project" value="UniProtKB-SubCell"/>
</dbReference>
<evidence type="ECO:0000256" key="9">
    <source>
        <dbReference type="ARBA" id="ARBA00023283"/>
    </source>
</evidence>
<sequence length="342" mass="35917">MITGWTIACLALATLAKGHDVVPTPAPLHTTAAARATVSARPPAASRRPAVTRKPSVTFQNTTLSVAASCNDPVLRLPCVAVVAAPYAMSDVAAEWRLRGKRIYSFDGYTHRHRLLNGLTNAAMVPDALAKNGDASLMVARSDLVDGTYVCRVSLRGVEGETAVHVRVSAVGEWVPYLDAYAITALTCLLDAAFWMRLILLAWAGEVSALEALFVAAEGAVTSTAVGLGCAWIIGTSYSYQTAMGLCLVIVTSGIIVLANHLFTLICRNYAVPPVVTVIQVAGLIVAVTGLHLSVRECLGHYINVTTLGVALFAFAGAVEVPLAWAELRGVKAAASIQIGPV</sequence>
<name>Q1HTQ3_9POXV</name>
<feature type="transmembrane region" description="Helical" evidence="14">
    <location>
        <begin position="275"/>
        <end position="295"/>
    </location>
</feature>
<evidence type="ECO:0000256" key="5">
    <source>
        <dbReference type="ARBA" id="ARBA00022870"/>
    </source>
</evidence>
<gene>
    <name evidence="16" type="primary">C10R</name>
    <name evidence="17" type="synonym">A38L</name>
    <name evidence="17" type="ORF">SQPV_1320</name>
</gene>
<evidence type="ECO:0000256" key="7">
    <source>
        <dbReference type="ARBA" id="ARBA00023136"/>
    </source>
</evidence>
<evidence type="ECO:0000256" key="1">
    <source>
        <dbReference type="ARBA" id="ARBA00004301"/>
    </source>
</evidence>
<evidence type="ECO:0000256" key="11">
    <source>
        <dbReference type="ARBA" id="ARBA00034660"/>
    </source>
</evidence>
<feature type="transmembrane region" description="Helical" evidence="14">
    <location>
        <begin position="212"/>
        <end position="234"/>
    </location>
</feature>